<feature type="transmembrane region" description="Helical" evidence="2">
    <location>
        <begin position="458"/>
        <end position="476"/>
    </location>
</feature>
<keyword evidence="2" id="KW-1133">Transmembrane helix</keyword>
<dbReference type="Proteomes" id="UP000002640">
    <property type="component" value="Unassembled WGS sequence"/>
</dbReference>
<name>G4YE88_PHYSP</name>
<gene>
    <name evidence="3" type="ORF">PHYSODRAFT_320687</name>
</gene>
<keyword evidence="2" id="KW-0472">Membrane</keyword>
<keyword evidence="2" id="KW-0812">Transmembrane</keyword>
<evidence type="ECO:0000256" key="2">
    <source>
        <dbReference type="SAM" id="Phobius"/>
    </source>
</evidence>
<feature type="transmembrane region" description="Helical" evidence="2">
    <location>
        <begin position="510"/>
        <end position="535"/>
    </location>
</feature>
<dbReference type="InParanoid" id="G4YE88"/>
<dbReference type="SMR" id="G4YE88"/>
<evidence type="ECO:0000256" key="1">
    <source>
        <dbReference type="SAM" id="MobiDB-lite"/>
    </source>
</evidence>
<sequence>MLLSIRPSIDTDGGMADISCDVPSNLSDDDDDDDEISMNDIEFSVHETEAVVHEEQHRSDSFRIDIDGPDPAKAARKSNVLVRPSLPPIGKVRLGISGAENTDEPQALVELRQRVGQAPRDVLSLLPKTTMTAECQEAIARHADTGEALDDHVLEELQQLPSVLQGDPVPRLSRQCYTGVDTMATLGQLLNFSTLKELHESRALEFCSNPPTSYHKYAASNAQPSTLRAAVMECTLATAEFATLPEMLALWELVHNSINFQVPAPTTQQLSPHVESYLPSQANAALAAPLLVVNGKDKQKEGSAGDEDDDSGDDNAIFDASNAKASVQKLADKALGAVQKRMRTDRPVLAYLPPLLRIEIMRDFFQITGLFFSGMYGPVFEFIHRFRPSSWILATLKWLRNIYNIGTGFFLGGILLVHGLFIMVVVRYWWTMPRTADKVRHGHEATTWSMLATQNPRAAKLATLFLTYCLTIYLPLTQLAYKVLAVTNKGSDGEGVKLNKFMQQFRDGPWWFLFPFEAVLILLTFSLSLPLLLIWSIRKNRPTGSIENEDVAYNLDGDPVKFDDKIYTKLISNDPNQLDCPYRSLYAGFERNWSTYKVTQMVAKILIAMIVVSAGQSVEVGGTLISGFYFGVVILSQYSQPFISAFDDKMELLSKFTALMTAIGATAVDYAKNNNWIWNPDRALRFMGFVVAVHATLMGLLGDESFRVRVKQVLGRLSFSDTSCGVVDARAKDVVMRWNVENEAKHRVWQAFWRALLLEMATRHENIAEDQDQIQLSDEAGDVRSTERLAQLEDAVIASGLERIKTHCIGEEDKYTAQLRRLARVALEGVDVFWNNPLGARDGHIDSVSCFGKMYVVPYPFHCVVVYDDADNEAVRELRQKLRVLSDTATEVNFPFSRTEKVFVWFKFRGWKKKWVVKTKQHVLGIIQNKNVQRVKNQVLKLAEMEELGASAQTTSIKRVMADGFNVTMEYADGEGVVLLAGYEEYEDIVHEFPVSGPRKAVMRSDHIGLKPSMEESAKLHEIFESTRTLWEPGLAKLRQQHQHYRHNLAEIHVNQSAALSDGFWFYVYNNARLPRRELERYLRERESNPLLRSLPETHTEELEALYRQQKWVFRDPRTTCWYVFWDDVYACNSDMKYLDPQDFDPTESTAICNQEPMSRQDLENWLRKRNLLKKYRLFHAAVLDLLYAKLDECTRESSQRQ</sequence>
<evidence type="ECO:0000313" key="3">
    <source>
        <dbReference type="EMBL" id="EGZ26795.1"/>
    </source>
</evidence>
<feature type="transmembrane region" description="Helical" evidence="2">
    <location>
        <begin position="403"/>
        <end position="430"/>
    </location>
</feature>
<feature type="transmembrane region" description="Helical" evidence="2">
    <location>
        <begin position="605"/>
        <end position="632"/>
    </location>
</feature>
<evidence type="ECO:0000313" key="4">
    <source>
        <dbReference type="Proteomes" id="UP000002640"/>
    </source>
</evidence>
<feature type="region of interest" description="Disordered" evidence="1">
    <location>
        <begin position="1"/>
        <end position="33"/>
    </location>
</feature>
<reference evidence="3 4" key="1">
    <citation type="journal article" date="2006" name="Science">
        <title>Phytophthora genome sequences uncover evolutionary origins and mechanisms of pathogenesis.</title>
        <authorList>
            <person name="Tyler B.M."/>
            <person name="Tripathy S."/>
            <person name="Zhang X."/>
            <person name="Dehal P."/>
            <person name="Jiang R.H."/>
            <person name="Aerts A."/>
            <person name="Arredondo F.D."/>
            <person name="Baxter L."/>
            <person name="Bensasson D."/>
            <person name="Beynon J.L."/>
            <person name="Chapman J."/>
            <person name="Damasceno C.M."/>
            <person name="Dorrance A.E."/>
            <person name="Dou D."/>
            <person name="Dickerman A.W."/>
            <person name="Dubchak I.L."/>
            <person name="Garbelotto M."/>
            <person name="Gijzen M."/>
            <person name="Gordon S.G."/>
            <person name="Govers F."/>
            <person name="Grunwald N.J."/>
            <person name="Huang W."/>
            <person name="Ivors K.L."/>
            <person name="Jones R.W."/>
            <person name="Kamoun S."/>
            <person name="Krampis K."/>
            <person name="Lamour K.H."/>
            <person name="Lee M.K."/>
            <person name="McDonald W.H."/>
            <person name="Medina M."/>
            <person name="Meijer H.J."/>
            <person name="Nordberg E.K."/>
            <person name="Maclean D.J."/>
            <person name="Ospina-Giraldo M.D."/>
            <person name="Morris P.F."/>
            <person name="Phuntumart V."/>
            <person name="Putnam N.H."/>
            <person name="Rash S."/>
            <person name="Rose J.K."/>
            <person name="Sakihama Y."/>
            <person name="Salamov A.A."/>
            <person name="Savidor A."/>
            <person name="Scheuring C.F."/>
            <person name="Smith B.M."/>
            <person name="Sobral B.W."/>
            <person name="Terry A."/>
            <person name="Torto-Alalibo T.A."/>
            <person name="Win J."/>
            <person name="Xu Z."/>
            <person name="Zhang H."/>
            <person name="Grigoriev I.V."/>
            <person name="Rokhsar D.S."/>
            <person name="Boore J.L."/>
        </authorList>
    </citation>
    <scope>NUCLEOTIDE SEQUENCE [LARGE SCALE GENOMIC DNA]</scope>
    <source>
        <strain evidence="3 4">P6497</strain>
    </source>
</reference>
<organism evidence="3 4">
    <name type="scientific">Phytophthora sojae (strain P6497)</name>
    <name type="common">Soybean stem and root rot agent</name>
    <name type="synonym">Phytophthora megasperma f. sp. glycines</name>
    <dbReference type="NCBI Taxonomy" id="1094619"/>
    <lineage>
        <taxon>Eukaryota</taxon>
        <taxon>Sar</taxon>
        <taxon>Stramenopiles</taxon>
        <taxon>Oomycota</taxon>
        <taxon>Peronosporomycetes</taxon>
        <taxon>Peronosporales</taxon>
        <taxon>Peronosporaceae</taxon>
        <taxon>Phytophthora</taxon>
    </lineage>
</organism>
<accession>G4YE88</accession>
<dbReference type="GeneID" id="20644506"/>
<dbReference type="RefSeq" id="XP_009514070.1">
    <property type="nucleotide sequence ID" value="XM_009515775.1"/>
</dbReference>
<dbReference type="KEGG" id="psoj:PHYSODRAFT_320687"/>
<protein>
    <submittedName>
        <fullName evidence="3">Uncharacterized protein</fullName>
    </submittedName>
</protein>
<proteinExistence type="predicted"/>
<dbReference type="EMBL" id="JH159151">
    <property type="protein sequence ID" value="EGZ26795.1"/>
    <property type="molecule type" value="Genomic_DNA"/>
</dbReference>
<keyword evidence="4" id="KW-1185">Reference proteome</keyword>
<dbReference type="AlphaFoldDB" id="G4YE88"/>
<dbReference type="STRING" id="1094619.G4YE88"/>